<dbReference type="InterPro" id="IPR019775">
    <property type="entry name" value="WD40_repeat_CS"/>
</dbReference>
<dbReference type="OrthoDB" id="1850764at2759"/>
<evidence type="ECO:0000256" key="5">
    <source>
        <dbReference type="SAM" id="Coils"/>
    </source>
</evidence>
<keyword evidence="1 3" id="KW-0853">WD repeat</keyword>
<dbReference type="GO" id="GO:0051015">
    <property type="term" value="F:actin filament binding"/>
    <property type="evidence" value="ECO:0007669"/>
    <property type="project" value="TreeGrafter"/>
</dbReference>
<dbReference type="PROSITE" id="PS50294">
    <property type="entry name" value="WD_REPEATS_REGION"/>
    <property type="match status" value="2"/>
</dbReference>
<dbReference type="SUPFAM" id="SSF50978">
    <property type="entry name" value="WD40 repeat-like"/>
    <property type="match status" value="1"/>
</dbReference>
<evidence type="ECO:0000256" key="3">
    <source>
        <dbReference type="PROSITE-ProRule" id="PRU00221"/>
    </source>
</evidence>
<reference evidence="7 8" key="1">
    <citation type="submission" date="2015-01" db="EMBL/GenBank/DDBJ databases">
        <title>Evolution of Trichinella species and genotypes.</title>
        <authorList>
            <person name="Korhonen P.K."/>
            <person name="Edoardo P."/>
            <person name="Giuseppe L.R."/>
            <person name="Gasser R.B."/>
        </authorList>
    </citation>
    <scope>NUCLEOTIDE SEQUENCE [LARGE SCALE GENOMIC DNA]</scope>
    <source>
        <strain evidence="7">ISS1980</strain>
    </source>
</reference>
<protein>
    <recommendedName>
        <fullName evidence="4">Coronin</fullName>
    </recommendedName>
</protein>
<dbReference type="PROSITE" id="PS50082">
    <property type="entry name" value="WD_REPEATS_2"/>
    <property type="match status" value="2"/>
</dbReference>
<dbReference type="PANTHER" id="PTHR10856">
    <property type="entry name" value="CORONIN"/>
    <property type="match status" value="1"/>
</dbReference>
<gene>
    <name evidence="7" type="primary">Coro2a</name>
    <name evidence="7" type="ORF">T10_6128</name>
</gene>
<dbReference type="SMART" id="SM01167">
    <property type="entry name" value="DUF1900"/>
    <property type="match status" value="1"/>
</dbReference>
<dbReference type="InterPro" id="IPR015505">
    <property type="entry name" value="Coronin"/>
</dbReference>
<comment type="caution">
    <text evidence="7">The sequence shown here is derived from an EMBL/GenBank/DDBJ whole genome shotgun (WGS) entry which is preliminary data.</text>
</comment>
<feature type="coiled-coil region" evidence="5">
    <location>
        <begin position="667"/>
        <end position="704"/>
    </location>
</feature>
<keyword evidence="5" id="KW-0175">Coiled coil</keyword>
<feature type="repeat" description="WD" evidence="3">
    <location>
        <begin position="126"/>
        <end position="168"/>
    </location>
</feature>
<dbReference type="PROSITE" id="PS00678">
    <property type="entry name" value="WD_REPEATS_1"/>
    <property type="match status" value="2"/>
</dbReference>
<dbReference type="SMART" id="SM01166">
    <property type="entry name" value="DUF1899"/>
    <property type="match status" value="1"/>
</dbReference>
<evidence type="ECO:0000256" key="4">
    <source>
        <dbReference type="RuleBase" id="RU280818"/>
    </source>
</evidence>
<dbReference type="InterPro" id="IPR036322">
    <property type="entry name" value="WD40_repeat_dom_sf"/>
</dbReference>
<sequence length="734" mass="83256">MVPVMNHSKFLFMYGRTAPRNLGYQNVRIPTSNLGNSFCAVNPKFIAFVLDVSGGGAFQVIPLKKTGKIEYFYGRMNGHRGPVSDLKFNPFNDNVLASCSEDSTVKLWNISDLHSYAPVIEEIHNLEGHHTKVVFVEWSLTVENLLVSGDVDSKILLWDVSGGVCIKEINVGKDAVCSLSFNWNCSLFAVTTKDQLLCIVDPRKEKIIASCVCHEMKKANKVIYLRDKLLLTTGFSRSCYQQIKLWNEVGKFCSDENLDSPLTVIELDLSPGMLYPFYDRDLNLIFITGKGHSKIMFYGITDSQPYIRYLNEFNSGKSVHGAVAMCKRGLRREECELFRIYQIHSGSDIVDPISFTIPRRAEGFAKDLYPETAAPTPALTLKEWLSGIDRAPIMMLLNETADVTTHKPVMFKTLFEQQTDNQAPKGRSVLVTSDRNNDLKFMFLNQMTRPDYREIVDDKHTEAGTAMEEELKIIPSEVSSEKVAGVKLEATVTAPSCQPAVASVVRSPKLEVDQCFQVGSLSMPGCACCYKQGSFVNTTFACLQNGDESGISKRKKLFTLNGDNENSTMLKFDDFKQSWRENSRFARRILTAKSSHVKRENEEPCSLAKCSDITSSPLLEFRNPVELKSPEYFDEYTSSKMQIEQPVTKAEADYKTEKLNRRVRYLLNVVEKQAAELRDVKQRLTEIERRLQQKEEMIQCLRNEIRWRSARITQLQDELSAVVNSSQDEDEDNY</sequence>
<evidence type="ECO:0000313" key="7">
    <source>
        <dbReference type="EMBL" id="KRZ74851.1"/>
    </source>
</evidence>
<comment type="similarity">
    <text evidence="4">Belongs to the WD repeat coronin family.</text>
</comment>
<evidence type="ECO:0000256" key="1">
    <source>
        <dbReference type="ARBA" id="ARBA00022574"/>
    </source>
</evidence>
<dbReference type="Proteomes" id="UP000054843">
    <property type="component" value="Unassembled WGS sequence"/>
</dbReference>
<feature type="domain" description="DUF1899" evidence="6">
    <location>
        <begin position="3"/>
        <end position="67"/>
    </location>
</feature>
<dbReference type="AlphaFoldDB" id="A0A0V1MTG2"/>
<dbReference type="EMBL" id="JYDO01000045">
    <property type="protein sequence ID" value="KRZ74851.1"/>
    <property type="molecule type" value="Genomic_DNA"/>
</dbReference>
<evidence type="ECO:0000256" key="2">
    <source>
        <dbReference type="ARBA" id="ARBA00022737"/>
    </source>
</evidence>
<proteinExistence type="inferred from homology"/>
<dbReference type="InterPro" id="IPR015048">
    <property type="entry name" value="DUF1899"/>
</dbReference>
<dbReference type="InterPro" id="IPR015943">
    <property type="entry name" value="WD40/YVTN_repeat-like_dom_sf"/>
</dbReference>
<dbReference type="Pfam" id="PF16300">
    <property type="entry name" value="WD40_4"/>
    <property type="match status" value="1"/>
</dbReference>
<dbReference type="Pfam" id="PF00400">
    <property type="entry name" value="WD40"/>
    <property type="match status" value="2"/>
</dbReference>
<accession>A0A0V1MTG2</accession>
<feature type="repeat" description="WD" evidence="3">
    <location>
        <begin position="76"/>
        <end position="111"/>
    </location>
</feature>
<dbReference type="InterPro" id="IPR001680">
    <property type="entry name" value="WD40_rpt"/>
</dbReference>
<name>A0A0V1MTG2_9BILA</name>
<dbReference type="PANTHER" id="PTHR10856:SF44">
    <property type="entry name" value="CORONIN"/>
    <property type="match status" value="1"/>
</dbReference>
<evidence type="ECO:0000259" key="6">
    <source>
        <dbReference type="SMART" id="SM01166"/>
    </source>
</evidence>
<dbReference type="Gene3D" id="2.130.10.10">
    <property type="entry name" value="YVTN repeat-like/Quinoprotein amine dehydrogenase"/>
    <property type="match status" value="1"/>
</dbReference>
<dbReference type="Pfam" id="PF08953">
    <property type="entry name" value="DUF1899"/>
    <property type="match status" value="1"/>
</dbReference>
<keyword evidence="2 4" id="KW-0677">Repeat</keyword>
<dbReference type="STRING" id="268474.A0A0V1MTG2"/>
<dbReference type="SMART" id="SM00320">
    <property type="entry name" value="WD40"/>
    <property type="match status" value="4"/>
</dbReference>
<evidence type="ECO:0000313" key="8">
    <source>
        <dbReference type="Proteomes" id="UP000054843"/>
    </source>
</evidence>
<organism evidence="7 8">
    <name type="scientific">Trichinella papuae</name>
    <dbReference type="NCBI Taxonomy" id="268474"/>
    <lineage>
        <taxon>Eukaryota</taxon>
        <taxon>Metazoa</taxon>
        <taxon>Ecdysozoa</taxon>
        <taxon>Nematoda</taxon>
        <taxon>Enoplea</taxon>
        <taxon>Dorylaimia</taxon>
        <taxon>Trichinellida</taxon>
        <taxon>Trichinellidae</taxon>
        <taxon>Trichinella</taxon>
    </lineage>
</organism>
<keyword evidence="8" id="KW-1185">Reference proteome</keyword>